<comment type="caution">
    <text evidence="1">The sequence shown here is derived from an EMBL/GenBank/DDBJ whole genome shotgun (WGS) entry which is preliminary data.</text>
</comment>
<evidence type="ECO:0000313" key="1">
    <source>
        <dbReference type="EMBL" id="KAG0455738.1"/>
    </source>
</evidence>
<reference evidence="1 2" key="1">
    <citation type="journal article" date="2020" name="Nat. Food">
        <title>A phased Vanilla planifolia genome enables genetic improvement of flavour and production.</title>
        <authorList>
            <person name="Hasing T."/>
            <person name="Tang H."/>
            <person name="Brym M."/>
            <person name="Khazi F."/>
            <person name="Huang T."/>
            <person name="Chambers A.H."/>
        </authorList>
    </citation>
    <scope>NUCLEOTIDE SEQUENCE [LARGE SCALE GENOMIC DNA]</scope>
    <source>
        <tissue evidence="1">Leaf</tissue>
    </source>
</reference>
<dbReference type="EMBL" id="JADCNM010000013">
    <property type="protein sequence ID" value="KAG0455738.1"/>
    <property type="molecule type" value="Genomic_DNA"/>
</dbReference>
<dbReference type="Proteomes" id="UP000639772">
    <property type="component" value="Chromosome 13"/>
</dbReference>
<gene>
    <name evidence="1" type="ORF">HPP92_023526</name>
</gene>
<organism evidence="1 2">
    <name type="scientific">Vanilla planifolia</name>
    <name type="common">Vanilla</name>
    <dbReference type="NCBI Taxonomy" id="51239"/>
    <lineage>
        <taxon>Eukaryota</taxon>
        <taxon>Viridiplantae</taxon>
        <taxon>Streptophyta</taxon>
        <taxon>Embryophyta</taxon>
        <taxon>Tracheophyta</taxon>
        <taxon>Spermatophyta</taxon>
        <taxon>Magnoliopsida</taxon>
        <taxon>Liliopsida</taxon>
        <taxon>Asparagales</taxon>
        <taxon>Orchidaceae</taxon>
        <taxon>Vanilloideae</taxon>
        <taxon>Vanilleae</taxon>
        <taxon>Vanilla</taxon>
    </lineage>
</organism>
<name>A0A835UC36_VANPL</name>
<protein>
    <submittedName>
        <fullName evidence="1">Uncharacterized protein</fullName>
    </submittedName>
</protein>
<evidence type="ECO:0000313" key="2">
    <source>
        <dbReference type="Proteomes" id="UP000639772"/>
    </source>
</evidence>
<accession>A0A835UC36</accession>
<sequence>MRKIKKRYNHGVICRVVVWSWKDNFMVSKDEDALRKMLIGETRQGRCCHAQLNLSNLADSAIFKVFSAVY</sequence>
<dbReference type="AlphaFoldDB" id="A0A835UC36"/>
<proteinExistence type="predicted"/>